<keyword evidence="4" id="KW-1185">Reference proteome</keyword>
<dbReference type="EMBL" id="JACXVP010000009">
    <property type="protein sequence ID" value="KAG5588826.1"/>
    <property type="molecule type" value="Genomic_DNA"/>
</dbReference>
<feature type="region of interest" description="Disordered" evidence="1">
    <location>
        <begin position="333"/>
        <end position="378"/>
    </location>
</feature>
<feature type="region of interest" description="Disordered" evidence="1">
    <location>
        <begin position="293"/>
        <end position="320"/>
    </location>
</feature>
<dbReference type="OrthoDB" id="1939753at2759"/>
<dbReference type="PANTHER" id="PTHR35746">
    <property type="entry name" value="PENTATRICOPEPTIDE REPEAT (PPR) SUPERFAMILY PROTEIN"/>
    <property type="match status" value="1"/>
</dbReference>
<feature type="compositionally biased region" description="Polar residues" evidence="1">
    <location>
        <begin position="355"/>
        <end position="374"/>
    </location>
</feature>
<reference evidence="3 4" key="1">
    <citation type="submission" date="2020-09" db="EMBL/GenBank/DDBJ databases">
        <title>De no assembly of potato wild relative species, Solanum commersonii.</title>
        <authorList>
            <person name="Cho K."/>
        </authorList>
    </citation>
    <scope>NUCLEOTIDE SEQUENCE [LARGE SCALE GENOMIC DNA]</scope>
    <source>
        <strain evidence="3">LZ3.2</strain>
        <tissue evidence="3">Leaf</tissue>
    </source>
</reference>
<dbReference type="Proteomes" id="UP000824120">
    <property type="component" value="Chromosome 9"/>
</dbReference>
<accession>A0A9J5XM01</accession>
<feature type="compositionally biased region" description="Basic and acidic residues" evidence="1">
    <location>
        <begin position="813"/>
        <end position="825"/>
    </location>
</feature>
<feature type="compositionally biased region" description="Basic and acidic residues" evidence="1">
    <location>
        <begin position="528"/>
        <end position="540"/>
    </location>
</feature>
<feature type="region of interest" description="Disordered" evidence="1">
    <location>
        <begin position="259"/>
        <end position="280"/>
    </location>
</feature>
<name>A0A9J5XM01_SOLCO</name>
<protein>
    <recommendedName>
        <fullName evidence="2">C2H2-type domain-containing protein</fullName>
    </recommendedName>
</protein>
<evidence type="ECO:0000259" key="2">
    <source>
        <dbReference type="PROSITE" id="PS00028"/>
    </source>
</evidence>
<feature type="region of interest" description="Disordered" evidence="1">
    <location>
        <begin position="1"/>
        <end position="107"/>
    </location>
</feature>
<dbReference type="InterPro" id="IPR013087">
    <property type="entry name" value="Znf_C2H2_type"/>
</dbReference>
<feature type="compositionally biased region" description="Basic and acidic residues" evidence="1">
    <location>
        <begin position="266"/>
        <end position="280"/>
    </location>
</feature>
<feature type="compositionally biased region" description="Basic and acidic residues" evidence="1">
    <location>
        <begin position="306"/>
        <end position="319"/>
    </location>
</feature>
<feature type="compositionally biased region" description="Basic and acidic residues" evidence="1">
    <location>
        <begin position="333"/>
        <end position="354"/>
    </location>
</feature>
<proteinExistence type="predicted"/>
<evidence type="ECO:0000256" key="1">
    <source>
        <dbReference type="SAM" id="MobiDB-lite"/>
    </source>
</evidence>
<feature type="compositionally biased region" description="Basic and acidic residues" evidence="1">
    <location>
        <begin position="832"/>
        <end position="841"/>
    </location>
</feature>
<feature type="compositionally biased region" description="Basic residues" evidence="1">
    <location>
        <begin position="35"/>
        <end position="46"/>
    </location>
</feature>
<comment type="caution">
    <text evidence="3">The sequence shown here is derived from an EMBL/GenBank/DDBJ whole genome shotgun (WGS) entry which is preliminary data.</text>
</comment>
<organism evidence="3 4">
    <name type="scientific">Solanum commersonii</name>
    <name type="common">Commerson's wild potato</name>
    <name type="synonym">Commerson's nightshade</name>
    <dbReference type="NCBI Taxonomy" id="4109"/>
    <lineage>
        <taxon>Eukaryota</taxon>
        <taxon>Viridiplantae</taxon>
        <taxon>Streptophyta</taxon>
        <taxon>Embryophyta</taxon>
        <taxon>Tracheophyta</taxon>
        <taxon>Spermatophyta</taxon>
        <taxon>Magnoliopsida</taxon>
        <taxon>eudicotyledons</taxon>
        <taxon>Gunneridae</taxon>
        <taxon>Pentapetalae</taxon>
        <taxon>asterids</taxon>
        <taxon>lamiids</taxon>
        <taxon>Solanales</taxon>
        <taxon>Solanaceae</taxon>
        <taxon>Solanoideae</taxon>
        <taxon>Solaneae</taxon>
        <taxon>Solanum</taxon>
    </lineage>
</organism>
<feature type="region of interest" description="Disordered" evidence="1">
    <location>
        <begin position="929"/>
        <end position="976"/>
    </location>
</feature>
<dbReference type="AlphaFoldDB" id="A0A9J5XM01"/>
<evidence type="ECO:0000313" key="4">
    <source>
        <dbReference type="Proteomes" id="UP000824120"/>
    </source>
</evidence>
<feature type="compositionally biased region" description="Basic and acidic residues" evidence="1">
    <location>
        <begin position="1"/>
        <end position="18"/>
    </location>
</feature>
<feature type="region of interest" description="Disordered" evidence="1">
    <location>
        <begin position="746"/>
        <end position="767"/>
    </location>
</feature>
<gene>
    <name evidence="3" type="ORF">H5410_049260</name>
</gene>
<feature type="compositionally biased region" description="Basic and acidic residues" evidence="1">
    <location>
        <begin position="67"/>
        <end position="76"/>
    </location>
</feature>
<dbReference type="PANTHER" id="PTHR35746:SF1">
    <property type="entry name" value="PENTATRICOPEPTIDE REPEAT (PPR) SUPERFAMILY PROTEIN"/>
    <property type="match status" value="1"/>
</dbReference>
<feature type="region of interest" description="Disordered" evidence="1">
    <location>
        <begin position="800"/>
        <end position="878"/>
    </location>
</feature>
<dbReference type="PROSITE" id="PS00028">
    <property type="entry name" value="ZINC_FINGER_C2H2_1"/>
    <property type="match status" value="1"/>
</dbReference>
<feature type="compositionally biased region" description="Polar residues" evidence="1">
    <location>
        <begin position="949"/>
        <end position="963"/>
    </location>
</feature>
<sequence>MESQDHKMTTQSGHENHGTHLCHKCSWPFPNPHPSARHRRAHKKVCGKIEGYKLSESEADNSTHSAVSDDEHHSDGDQQTPSPIGKKLSVKDGSSGDKSYRSEDETFSDAVMEFSDSGIISGMEERPEGVKCLNTNVNKVDDELMTADAIEGISVSVNDNQLTAEVNDPESPESATNQPVADKSLGSKLDRSVDLQVDASAVKSEIPGDASLQEMNAAESIEAKQMQMSSDQPNDLKAIEDINANEGLADAVEASVQVSQSVVSDTDEKTCYESKPQEAEGKFSVVESKLLEAEDQATETVPNKVELQHSERENPDSTELKLVLSEAEVKSLDGVNVDKEHEQHDKAEQDKQRISTELSPNAPTLESKAVSSNEIYGGRQMELSDSSKAEEGMEDVHVVSLAKDLPASDNPELLKDFKDYNKYKSSFPLDLGSSEEICSVKDDTVAASEVTQSFVGTGRSDGSISSVALDVSGDQVSEEKVAVSAEGITDSSGLSSNPNTFECGVSSILNSNGIQEPEDSSKNSLSDANHKDAKQSAKVDDPVIERTKETSFTMKEENKCGHPENELLANNETTPVVISCLSEAIQTTVTLGGSDHGEHVKVGTECPIVAGGETEKERTEEKLAGLSEGDKTICPVGGHNDRAIVTDTTVHESREEIFHEASEDVSISNDAKALESASATGLDSKVISDCDVKEPAGLNSRVVDTDLNYRVVDTDLNNHVVDTDLNNHVVDTDLNNHVADTDLNNHVVDTDLNNPSQNEGDDKLIKQNETVSAVDTPISSSSRADSLDANWGSISVLSTQSESTAIPDAETTDTQRLEKSEHDLQKPTSGSEECHPDKSDVYEPPSFMTLVESGESSANKKVTASEIETQLNTQQPKTESLKAGWFPSITNVVNESQGRKKNEEIIAKVTNWSTGKQQHTPLKSLLGEARSPNVKQVPPSANKKDETASTKTTTVNSILSSEAPTAVSKEAEKEWNSPARYPVDIKKEKRKTKPYWVPFVCCSSVHQDA</sequence>
<feature type="compositionally biased region" description="Basic and acidic residues" evidence="1">
    <location>
        <begin position="94"/>
        <end position="104"/>
    </location>
</feature>
<feature type="region of interest" description="Disordered" evidence="1">
    <location>
        <begin position="510"/>
        <end position="540"/>
    </location>
</feature>
<feature type="compositionally biased region" description="Polar residues" evidence="1">
    <location>
        <begin position="854"/>
        <end position="878"/>
    </location>
</feature>
<feature type="region of interest" description="Disordered" evidence="1">
    <location>
        <begin position="165"/>
        <end position="189"/>
    </location>
</feature>
<evidence type="ECO:0000313" key="3">
    <source>
        <dbReference type="EMBL" id="KAG5588826.1"/>
    </source>
</evidence>
<feature type="domain" description="C2H2-type" evidence="2">
    <location>
        <begin position="22"/>
        <end position="42"/>
    </location>
</feature>